<gene>
    <name evidence="2" type="ORF">RR48_09515</name>
</gene>
<protein>
    <submittedName>
        <fullName evidence="2">Protein VAC14-like</fullName>
    </submittedName>
</protein>
<evidence type="ECO:0000256" key="1">
    <source>
        <dbReference type="SAM" id="MobiDB-lite"/>
    </source>
</evidence>
<name>A0A194R3G2_PAPMA</name>
<dbReference type="Proteomes" id="UP000053240">
    <property type="component" value="Unassembled WGS sequence"/>
</dbReference>
<dbReference type="SUPFAM" id="SSF48371">
    <property type="entry name" value="ARM repeat"/>
    <property type="match status" value="1"/>
</dbReference>
<evidence type="ECO:0000313" key="3">
    <source>
        <dbReference type="Proteomes" id="UP000053240"/>
    </source>
</evidence>
<dbReference type="GO" id="GO:0006661">
    <property type="term" value="P:phosphatidylinositol biosynthetic process"/>
    <property type="evidence" value="ECO:0007669"/>
    <property type="project" value="InterPro"/>
</dbReference>
<reference evidence="2 3" key="1">
    <citation type="journal article" date="2015" name="Nat. Commun.">
        <title>Outbred genome sequencing and CRISPR/Cas9 gene editing in butterflies.</title>
        <authorList>
            <person name="Li X."/>
            <person name="Fan D."/>
            <person name="Zhang W."/>
            <person name="Liu G."/>
            <person name="Zhang L."/>
            <person name="Zhao L."/>
            <person name="Fang X."/>
            <person name="Chen L."/>
            <person name="Dong Y."/>
            <person name="Chen Y."/>
            <person name="Ding Y."/>
            <person name="Zhao R."/>
            <person name="Feng M."/>
            <person name="Zhu Y."/>
            <person name="Feng Y."/>
            <person name="Jiang X."/>
            <person name="Zhu D."/>
            <person name="Xiang H."/>
            <person name="Feng X."/>
            <person name="Li S."/>
            <person name="Wang J."/>
            <person name="Zhang G."/>
            <person name="Kronforst M.R."/>
            <person name="Wang W."/>
        </authorList>
    </citation>
    <scope>NUCLEOTIDE SEQUENCE [LARGE SCALE GENOMIC DNA]</scope>
    <source>
        <strain evidence="2">Ya'a_city_454_Pm</strain>
        <tissue evidence="2">Whole body</tissue>
    </source>
</reference>
<dbReference type="EMBL" id="KQ460949">
    <property type="protein sequence ID" value="KPJ10381.1"/>
    <property type="molecule type" value="Genomic_DNA"/>
</dbReference>
<dbReference type="Gene3D" id="1.25.10.10">
    <property type="entry name" value="Leucine-rich Repeat Variant"/>
    <property type="match status" value="1"/>
</dbReference>
<dbReference type="InParanoid" id="A0A194R3G2"/>
<sequence length="289" mass="31319">MTEKDYAPLSSACVRGLCDKLYEKRKFAGVEIEKMVKDFNDANNSSQIKKLIRVLGQDLMSSTNPNVKNGALMGLSSVAVGLGKGCVAHLSELLHPMAACVREGESRVRYLAAEALFNVLKIARGAALPHFPLVFDALARLAADPEPQVRQGAELLDRLVKYVDARSAEAQLKGTVRGRTGRRVRSERAPRAAPPPGASGTKQDIVTESGELEVSALVPLLRERLYARGATESATSTSNEIDLDPLLAEFQRVQEAHSPVPPAWTRARPAPPPHCASSRQYVRYAPGIC</sequence>
<feature type="region of interest" description="Disordered" evidence="1">
    <location>
        <begin position="175"/>
        <end position="204"/>
    </location>
</feature>
<dbReference type="InterPro" id="IPR011989">
    <property type="entry name" value="ARM-like"/>
</dbReference>
<dbReference type="InterPro" id="IPR026825">
    <property type="entry name" value="Vac14"/>
</dbReference>
<dbReference type="PANTHER" id="PTHR16023:SF0">
    <property type="entry name" value="PROTEIN VAC14 HOMOLOG"/>
    <property type="match status" value="1"/>
</dbReference>
<keyword evidence="3" id="KW-1185">Reference proteome</keyword>
<dbReference type="PANTHER" id="PTHR16023">
    <property type="entry name" value="TAX1 BINDING PROTEIN-RELATED"/>
    <property type="match status" value="1"/>
</dbReference>
<dbReference type="STRING" id="76193.A0A194R3G2"/>
<dbReference type="Pfam" id="PF12755">
    <property type="entry name" value="Vac14_Fab1_bd"/>
    <property type="match status" value="1"/>
</dbReference>
<organism evidence="2 3">
    <name type="scientific">Papilio machaon</name>
    <name type="common">Old World swallowtail butterfly</name>
    <dbReference type="NCBI Taxonomy" id="76193"/>
    <lineage>
        <taxon>Eukaryota</taxon>
        <taxon>Metazoa</taxon>
        <taxon>Ecdysozoa</taxon>
        <taxon>Arthropoda</taxon>
        <taxon>Hexapoda</taxon>
        <taxon>Insecta</taxon>
        <taxon>Pterygota</taxon>
        <taxon>Neoptera</taxon>
        <taxon>Endopterygota</taxon>
        <taxon>Lepidoptera</taxon>
        <taxon>Glossata</taxon>
        <taxon>Ditrysia</taxon>
        <taxon>Papilionoidea</taxon>
        <taxon>Papilionidae</taxon>
        <taxon>Papilioninae</taxon>
        <taxon>Papilio</taxon>
    </lineage>
</organism>
<dbReference type="GO" id="GO:0010008">
    <property type="term" value="C:endosome membrane"/>
    <property type="evidence" value="ECO:0007669"/>
    <property type="project" value="TreeGrafter"/>
</dbReference>
<accession>A0A194R3G2</accession>
<dbReference type="InterPro" id="IPR016024">
    <property type="entry name" value="ARM-type_fold"/>
</dbReference>
<dbReference type="AlphaFoldDB" id="A0A194R3G2"/>
<dbReference type="GO" id="GO:0070772">
    <property type="term" value="C:PAS complex"/>
    <property type="evidence" value="ECO:0007669"/>
    <property type="project" value="InterPro"/>
</dbReference>
<proteinExistence type="predicted"/>
<evidence type="ECO:0000313" key="2">
    <source>
        <dbReference type="EMBL" id="KPJ10381.1"/>
    </source>
</evidence>